<evidence type="ECO:0000256" key="1">
    <source>
        <dbReference type="SAM" id="MobiDB-lite"/>
    </source>
</evidence>
<feature type="transmembrane region" description="Helical" evidence="2">
    <location>
        <begin position="20"/>
        <end position="41"/>
    </location>
</feature>
<comment type="caution">
    <text evidence="3">The sequence shown here is derived from an EMBL/GenBank/DDBJ whole genome shotgun (WGS) entry which is preliminary data.</text>
</comment>
<keyword evidence="4" id="KW-1185">Reference proteome</keyword>
<sequence length="302" mass="33151">MTYTDSRTSWDLMVSLFSETAVVLLLYGFYISLFLLSIHILSRRQKGPGIKVLIVTSCVMAILGTIQVAIIVTATAINARFVEQIESYIFAANDFVANSLFLYRCYVIWGFQWKITVLPVMFMLCTFIVAILWGEQLSNSSAPVRLAYGMYSLGIATILLLTSLTAGRILWIQRAASHAGLDSTIRRRYSIVIRILLESGAVYCIVAISLAITVSRSEGDSIVHYMVIGIAGQLENIVPTFTLVYIGLKNTVDNGPAQSKDPVPGQHTPPRRTGRVAKSCSQSDWPILDIKAGNGENGGECV</sequence>
<dbReference type="OrthoDB" id="3019750at2759"/>
<keyword evidence="2" id="KW-1133">Transmembrane helix</keyword>
<protein>
    <submittedName>
        <fullName evidence="3">Uncharacterized protein</fullName>
    </submittedName>
</protein>
<feature type="transmembrane region" description="Helical" evidence="2">
    <location>
        <begin position="224"/>
        <end position="248"/>
    </location>
</feature>
<dbReference type="AlphaFoldDB" id="A0A8H6X2X1"/>
<organism evidence="3 4">
    <name type="scientific">Mycena venus</name>
    <dbReference type="NCBI Taxonomy" id="2733690"/>
    <lineage>
        <taxon>Eukaryota</taxon>
        <taxon>Fungi</taxon>
        <taxon>Dikarya</taxon>
        <taxon>Basidiomycota</taxon>
        <taxon>Agaricomycotina</taxon>
        <taxon>Agaricomycetes</taxon>
        <taxon>Agaricomycetidae</taxon>
        <taxon>Agaricales</taxon>
        <taxon>Marasmiineae</taxon>
        <taxon>Mycenaceae</taxon>
        <taxon>Mycena</taxon>
    </lineage>
</organism>
<feature type="region of interest" description="Disordered" evidence="1">
    <location>
        <begin position="256"/>
        <end position="281"/>
    </location>
</feature>
<evidence type="ECO:0000313" key="3">
    <source>
        <dbReference type="EMBL" id="KAF7333323.1"/>
    </source>
</evidence>
<accession>A0A8H6X2X1</accession>
<keyword evidence="2" id="KW-0472">Membrane</keyword>
<reference evidence="3" key="1">
    <citation type="submission" date="2020-05" db="EMBL/GenBank/DDBJ databases">
        <title>Mycena genomes resolve the evolution of fungal bioluminescence.</title>
        <authorList>
            <person name="Tsai I.J."/>
        </authorList>
    </citation>
    <scope>NUCLEOTIDE SEQUENCE</scope>
    <source>
        <strain evidence="3">CCC161011</strain>
    </source>
</reference>
<name>A0A8H6X2X1_9AGAR</name>
<dbReference type="EMBL" id="JACAZI010000029">
    <property type="protein sequence ID" value="KAF7333323.1"/>
    <property type="molecule type" value="Genomic_DNA"/>
</dbReference>
<keyword evidence="2" id="KW-0812">Transmembrane</keyword>
<dbReference type="Proteomes" id="UP000620124">
    <property type="component" value="Unassembled WGS sequence"/>
</dbReference>
<evidence type="ECO:0000256" key="2">
    <source>
        <dbReference type="SAM" id="Phobius"/>
    </source>
</evidence>
<feature type="transmembrane region" description="Helical" evidence="2">
    <location>
        <begin position="191"/>
        <end position="212"/>
    </location>
</feature>
<feature type="transmembrane region" description="Helical" evidence="2">
    <location>
        <begin position="115"/>
        <end position="134"/>
    </location>
</feature>
<feature type="transmembrane region" description="Helical" evidence="2">
    <location>
        <begin position="146"/>
        <end position="171"/>
    </location>
</feature>
<feature type="transmembrane region" description="Helical" evidence="2">
    <location>
        <begin position="85"/>
        <end position="103"/>
    </location>
</feature>
<evidence type="ECO:0000313" key="4">
    <source>
        <dbReference type="Proteomes" id="UP000620124"/>
    </source>
</evidence>
<proteinExistence type="predicted"/>
<gene>
    <name evidence="3" type="ORF">MVEN_02347300</name>
</gene>
<feature type="transmembrane region" description="Helical" evidence="2">
    <location>
        <begin position="53"/>
        <end position="79"/>
    </location>
</feature>